<evidence type="ECO:0000313" key="1">
    <source>
        <dbReference type="EMBL" id="EJB96716.1"/>
    </source>
</evidence>
<sequence length="44" mass="5058">MNGGNDLYSPYPLTRFTHFRRCMPIKIIASALISCKNNAMNIFH</sequence>
<evidence type="ECO:0000313" key="2">
    <source>
        <dbReference type="Proteomes" id="UP000004741"/>
    </source>
</evidence>
<dbReference type="Proteomes" id="UP000004741">
    <property type="component" value="Unassembled WGS sequence"/>
</dbReference>
<protein>
    <submittedName>
        <fullName evidence="1">Uncharacterized protein</fullName>
    </submittedName>
</protein>
<comment type="caution">
    <text evidence="1">The sequence shown here is derived from an EMBL/GenBank/DDBJ whole genome shotgun (WGS) entry which is preliminary data.</text>
</comment>
<organism evidence="1 2">
    <name type="scientific">Helicobacter pylori Hp H-34</name>
    <dbReference type="NCBI Taxonomy" id="992069"/>
    <lineage>
        <taxon>Bacteria</taxon>
        <taxon>Pseudomonadati</taxon>
        <taxon>Campylobacterota</taxon>
        <taxon>Epsilonproteobacteria</taxon>
        <taxon>Campylobacterales</taxon>
        <taxon>Helicobacteraceae</taxon>
        <taxon>Helicobacter</taxon>
    </lineage>
</organism>
<reference evidence="1 2" key="1">
    <citation type="journal article" date="2013" name="Pathog. Dis.">
        <title>Genome sequences of 65 Helicobacter pylori strains isolated from asymptomatic individuals and patients with gastric cancer, peptic ulcer disease, or gastritis.</title>
        <authorList>
            <person name="Blanchard T.G."/>
            <person name="Czinn S.J."/>
            <person name="Correa P."/>
            <person name="Nakazawa T."/>
            <person name="Keelan M."/>
            <person name="Morningstar L."/>
            <person name="Santana-Cruz I."/>
            <person name="Maroo A."/>
            <person name="McCracken C."/>
            <person name="Shefchek K."/>
            <person name="Daugherty S."/>
            <person name="Song Y."/>
            <person name="Fraser C.M."/>
            <person name="Fricke W.F."/>
        </authorList>
    </citation>
    <scope>NUCLEOTIDE SEQUENCE [LARGE SCALE GENOMIC DNA]</scope>
    <source>
        <strain evidence="1 2">Hp H-34</strain>
    </source>
</reference>
<proteinExistence type="predicted"/>
<dbReference type="EMBL" id="AKPH01000002">
    <property type="protein sequence ID" value="EJB96716.1"/>
    <property type="molecule type" value="Genomic_DNA"/>
</dbReference>
<name>I9VSQ4_HELPX</name>
<gene>
    <name evidence="1" type="ORF">HPHPH34_0441</name>
</gene>
<dbReference type="PATRIC" id="fig|992069.3.peg.424"/>
<accession>I9VSQ4</accession>
<dbReference type="AlphaFoldDB" id="I9VSQ4"/>